<keyword evidence="3" id="KW-1185">Reference proteome</keyword>
<feature type="chain" id="PRO_5028801416" evidence="1">
    <location>
        <begin position="22"/>
        <end position="143"/>
    </location>
</feature>
<accession>A0A7G5EHY3</accession>
<organism evidence="2 3">
    <name type="scientific">Comamonas piscis</name>
    <dbReference type="NCBI Taxonomy" id="1562974"/>
    <lineage>
        <taxon>Bacteria</taxon>
        <taxon>Pseudomonadati</taxon>
        <taxon>Pseudomonadota</taxon>
        <taxon>Betaproteobacteria</taxon>
        <taxon>Burkholderiales</taxon>
        <taxon>Comamonadaceae</taxon>
        <taxon>Comamonas</taxon>
    </lineage>
</organism>
<feature type="signal peptide" evidence="1">
    <location>
        <begin position="1"/>
        <end position="21"/>
    </location>
</feature>
<sequence length="143" mass="15118">MNFRLAAAFAFLAVASSGTHAAKDNAPSIKAAVSALDEAYVMDVKPADAKYTNCKQGQLESRHIVRCGIGFSLGSTSLAQVGYWEVVMQGDSYTIYAMNGKALTALDRINRGGSYSSATYPGAFKSGQGRTPLDIQQAAKAIQ</sequence>
<dbReference type="RefSeq" id="WP_182322461.1">
    <property type="nucleotide sequence ID" value="NZ_CP058554.1"/>
</dbReference>
<evidence type="ECO:0000256" key="1">
    <source>
        <dbReference type="SAM" id="SignalP"/>
    </source>
</evidence>
<evidence type="ECO:0000313" key="2">
    <source>
        <dbReference type="EMBL" id="QMV73608.1"/>
    </source>
</evidence>
<keyword evidence="1" id="KW-0732">Signal</keyword>
<dbReference type="Proteomes" id="UP000515240">
    <property type="component" value="Chromosome"/>
</dbReference>
<dbReference type="EMBL" id="CP058554">
    <property type="protein sequence ID" value="QMV73608.1"/>
    <property type="molecule type" value="Genomic_DNA"/>
</dbReference>
<protein>
    <submittedName>
        <fullName evidence="2">Uncharacterized protein</fullName>
    </submittedName>
</protein>
<name>A0A7G5EHY3_9BURK</name>
<gene>
    <name evidence="2" type="ORF">HS961_12650</name>
</gene>
<dbReference type="KEGG" id="cpis:HS961_12650"/>
<evidence type="ECO:0000313" key="3">
    <source>
        <dbReference type="Proteomes" id="UP000515240"/>
    </source>
</evidence>
<reference evidence="2 3" key="1">
    <citation type="journal article" date="2020" name="G3 (Bethesda)">
        <title>CeMbio - The Caenorhabditis elegans Microbiome Resource.</title>
        <authorList>
            <person name="Dirksen P."/>
            <person name="Assie A."/>
            <person name="Zimmermann J."/>
            <person name="Zhang F."/>
            <person name="Tietje A.M."/>
            <person name="Marsh S.A."/>
            <person name="Felix M.A."/>
            <person name="Shapira M."/>
            <person name="Kaleta C."/>
            <person name="Schulenburg H."/>
            <person name="Samuel B."/>
        </authorList>
    </citation>
    <scope>NUCLEOTIDE SEQUENCE [LARGE SCALE GENOMIC DNA]</scope>
    <source>
        <strain evidence="2 3">BIGb0172</strain>
    </source>
</reference>
<dbReference type="AlphaFoldDB" id="A0A7G5EHY3"/>
<proteinExistence type="predicted"/>